<comment type="caution">
    <text evidence="5">The sequence shown here is derived from an EMBL/GenBank/DDBJ whole genome shotgun (WGS) entry which is preliminary data.</text>
</comment>
<evidence type="ECO:0000256" key="1">
    <source>
        <dbReference type="ARBA" id="ARBA00010923"/>
    </source>
</evidence>
<dbReference type="STRING" id="238.BBD35_00465"/>
<evidence type="ECO:0000256" key="3">
    <source>
        <dbReference type="ARBA" id="ARBA00023125"/>
    </source>
</evidence>
<evidence type="ECO:0000259" key="4">
    <source>
        <dbReference type="Pfam" id="PF01420"/>
    </source>
</evidence>
<dbReference type="AlphaFoldDB" id="A0A1T3EZH1"/>
<evidence type="ECO:0000313" key="6">
    <source>
        <dbReference type="Proteomes" id="UP000188947"/>
    </source>
</evidence>
<dbReference type="InterPro" id="IPR052021">
    <property type="entry name" value="Type-I_RS_S_subunit"/>
</dbReference>
<organism evidence="5 6">
    <name type="scientific">Elizabethkingia meningoseptica</name>
    <name type="common">Chryseobacterium meningosepticum</name>
    <dbReference type="NCBI Taxonomy" id="238"/>
    <lineage>
        <taxon>Bacteria</taxon>
        <taxon>Pseudomonadati</taxon>
        <taxon>Bacteroidota</taxon>
        <taxon>Flavobacteriia</taxon>
        <taxon>Flavobacteriales</taxon>
        <taxon>Weeksellaceae</taxon>
        <taxon>Elizabethkingia</taxon>
    </lineage>
</organism>
<dbReference type="RefSeq" id="WP_077564619.1">
    <property type="nucleotide sequence ID" value="NZ_CP016378.1"/>
</dbReference>
<dbReference type="OrthoDB" id="667970at2"/>
<sequence>MMIFKRFRVRNLVDDSIYYPIGDGDHGSIKPEMYQEDGIPYIRVQNLNWNGQISLKGMVFISDDVNNANAKSILKPNDILIAKTGATIGKLGLITDEIGIANTTSSVGKVTVDSSRFSSKYILYCFQTKNFNDQLWLEASQKSAQPGFNIDDLVDFEVFAPEKLEDQISIAEYLDKKTTEIDTIIAKKEQFLESLEEKKKAVINEAVTKGLNPNTTMKDSGIDWIGKIPEHWEVSKLKYFVSIRGRLGWKGLKAEEYVESGYGFLSTPDIKNKEIDFNTIKFITEERYYESPEIMLEYNDILLVKDGSTLGIVNIIKDLPFPTTVNSSIGVLRITDNNLSPNFLFYLLKSNWIQKTIEFLKQGQGVPHLFQKDIKEFDLLVPPIKEQDSIIEYISIRTSKIELIIDKVSSQIEKLKEYRQSLISEAVTGKLNI</sequence>
<dbReference type="Proteomes" id="UP000188947">
    <property type="component" value="Unassembled WGS sequence"/>
</dbReference>
<gene>
    <name evidence="5" type="ORF">BMF97_09960</name>
</gene>
<dbReference type="EMBL" id="MPOG01000011">
    <property type="protein sequence ID" value="OOH95157.1"/>
    <property type="molecule type" value="Genomic_DNA"/>
</dbReference>
<evidence type="ECO:0000313" key="5">
    <source>
        <dbReference type="EMBL" id="OOH95157.1"/>
    </source>
</evidence>
<dbReference type="GO" id="GO:0003677">
    <property type="term" value="F:DNA binding"/>
    <property type="evidence" value="ECO:0007669"/>
    <property type="project" value="UniProtKB-KW"/>
</dbReference>
<dbReference type="PANTHER" id="PTHR30408:SF12">
    <property type="entry name" value="TYPE I RESTRICTION ENZYME MJAVIII SPECIFICITY SUBUNIT"/>
    <property type="match status" value="1"/>
</dbReference>
<evidence type="ECO:0000256" key="2">
    <source>
        <dbReference type="ARBA" id="ARBA00022747"/>
    </source>
</evidence>
<dbReference type="PANTHER" id="PTHR30408">
    <property type="entry name" value="TYPE-1 RESTRICTION ENZYME ECOKI SPECIFICITY PROTEIN"/>
    <property type="match status" value="1"/>
</dbReference>
<dbReference type="Pfam" id="PF01420">
    <property type="entry name" value="Methylase_S"/>
    <property type="match status" value="2"/>
</dbReference>
<protein>
    <recommendedName>
        <fullName evidence="4">Type I restriction modification DNA specificity domain-containing protein</fullName>
    </recommendedName>
</protein>
<keyword evidence="6" id="KW-1185">Reference proteome</keyword>
<dbReference type="GO" id="GO:0009307">
    <property type="term" value="P:DNA restriction-modification system"/>
    <property type="evidence" value="ECO:0007669"/>
    <property type="project" value="UniProtKB-KW"/>
</dbReference>
<keyword evidence="3" id="KW-0238">DNA-binding</keyword>
<name>A0A1T3EZH1_ELIME</name>
<dbReference type="InterPro" id="IPR044946">
    <property type="entry name" value="Restrct_endonuc_typeI_TRD_sf"/>
</dbReference>
<reference evidence="5 6" key="1">
    <citation type="submission" date="2016-11" db="EMBL/GenBank/DDBJ databases">
        <title>Genome sequence and comparative genomic analysis of clinical strain Elizabethkingia meningoseptica 61421 PRCM.</title>
        <authorList>
            <person name="Wang M."/>
            <person name="Hu S."/>
            <person name="Cao L."/>
            <person name="Jiang T."/>
            <person name="Zhou Y."/>
            <person name="Ming D."/>
        </authorList>
    </citation>
    <scope>NUCLEOTIDE SEQUENCE [LARGE SCALE GENOMIC DNA]</scope>
    <source>
        <strain evidence="5 6">61421 PRCM</strain>
    </source>
</reference>
<keyword evidence="2" id="KW-0680">Restriction system</keyword>
<dbReference type="InterPro" id="IPR000055">
    <property type="entry name" value="Restrct_endonuc_typeI_TRD"/>
</dbReference>
<feature type="domain" description="Type I restriction modification DNA specificity" evidence="4">
    <location>
        <begin position="229"/>
        <end position="413"/>
    </location>
</feature>
<dbReference type="SUPFAM" id="SSF116734">
    <property type="entry name" value="DNA methylase specificity domain"/>
    <property type="match status" value="2"/>
</dbReference>
<comment type="similarity">
    <text evidence="1">Belongs to the type-I restriction system S methylase family.</text>
</comment>
<accession>A0A1T3EZH1</accession>
<feature type="domain" description="Type I restriction modification DNA specificity" evidence="4">
    <location>
        <begin position="33"/>
        <end position="190"/>
    </location>
</feature>
<dbReference type="Gene3D" id="3.90.220.20">
    <property type="entry name" value="DNA methylase specificity domains"/>
    <property type="match status" value="2"/>
</dbReference>
<proteinExistence type="inferred from homology"/>
<dbReference type="Gene3D" id="1.10.287.1120">
    <property type="entry name" value="Bipartite methylase S protein"/>
    <property type="match status" value="1"/>
</dbReference>